<dbReference type="InterPro" id="IPR018228">
    <property type="entry name" value="DNase_TatD-rel_CS"/>
</dbReference>
<reference evidence="4" key="1">
    <citation type="journal article" date="2019" name="Int. J. Syst. Evol. Microbiol.">
        <title>The Global Catalogue of Microorganisms (GCM) 10K type strain sequencing project: providing services to taxonomists for standard genome sequencing and annotation.</title>
        <authorList>
            <consortium name="The Broad Institute Genomics Platform"/>
            <consortium name="The Broad Institute Genome Sequencing Center for Infectious Disease"/>
            <person name="Wu L."/>
            <person name="Ma J."/>
        </authorList>
    </citation>
    <scope>NUCLEOTIDE SEQUENCE [LARGE SCALE GENOMIC DNA]</scope>
    <source>
        <strain evidence="4">NBRC 103166</strain>
    </source>
</reference>
<comment type="similarity">
    <text evidence="1">Belongs to the metallo-dependent hydrolases superfamily. TatD-type hydrolase family.</text>
</comment>
<dbReference type="Gene3D" id="3.20.20.140">
    <property type="entry name" value="Metal-dependent hydrolases"/>
    <property type="match status" value="1"/>
</dbReference>
<keyword evidence="2 3" id="KW-0378">Hydrolase</keyword>
<name>A0ABQ6DW49_9GAMM</name>
<sequence length="257" mass="28921">MFIDSHCHLDFDCFSDHIEALLKQLNQANITKLIIPATQENRWTKLEQLCTHYSPLYYALGIHPHFLASFQEQDLTILAAKLSTRSKKCIALGEIGLDKFAAADDALQESVFLKQLVIAQQLQLPIILHCVKKQGRILTLLKQQKFMHGGVYHAFSGSIEVAHEFIKLGFKLGIGGVITYPNSTKTRETVAQLPIESLILETDAPDMPLYQQQSTTNTPLNIITIFNVLSELRQEPKSQLATQLYTNVCNIFPLSND</sequence>
<dbReference type="PANTHER" id="PTHR46124">
    <property type="entry name" value="D-AMINOACYL-TRNA DEACYLASE"/>
    <property type="match status" value="1"/>
</dbReference>
<dbReference type="RefSeq" id="WP_284202382.1">
    <property type="nucleotide sequence ID" value="NZ_BSPQ01000001.1"/>
</dbReference>
<evidence type="ECO:0000313" key="3">
    <source>
        <dbReference type="EMBL" id="GLS89259.1"/>
    </source>
</evidence>
<accession>A0ABQ6DW49</accession>
<dbReference type="CDD" id="cd01310">
    <property type="entry name" value="TatD_DNAse"/>
    <property type="match status" value="1"/>
</dbReference>
<organism evidence="3 4">
    <name type="scientific">Psychromonas marina</name>
    <dbReference type="NCBI Taxonomy" id="88364"/>
    <lineage>
        <taxon>Bacteria</taxon>
        <taxon>Pseudomonadati</taxon>
        <taxon>Pseudomonadota</taxon>
        <taxon>Gammaproteobacteria</taxon>
        <taxon>Alteromonadales</taxon>
        <taxon>Psychromonadaceae</taxon>
        <taxon>Psychromonas</taxon>
    </lineage>
</organism>
<dbReference type="InterPro" id="IPR001130">
    <property type="entry name" value="TatD-like"/>
</dbReference>
<dbReference type="GO" id="GO:0016787">
    <property type="term" value="F:hydrolase activity"/>
    <property type="evidence" value="ECO:0007669"/>
    <property type="project" value="UniProtKB-KW"/>
</dbReference>
<dbReference type="InterPro" id="IPR032466">
    <property type="entry name" value="Metal_Hydrolase"/>
</dbReference>
<dbReference type="Pfam" id="PF01026">
    <property type="entry name" value="TatD_DNase"/>
    <property type="match status" value="1"/>
</dbReference>
<evidence type="ECO:0000313" key="4">
    <source>
        <dbReference type="Proteomes" id="UP001157353"/>
    </source>
</evidence>
<dbReference type="SUPFAM" id="SSF51556">
    <property type="entry name" value="Metallo-dependent hydrolases"/>
    <property type="match status" value="1"/>
</dbReference>
<dbReference type="EMBL" id="BSPQ01000001">
    <property type="protein sequence ID" value="GLS89259.1"/>
    <property type="molecule type" value="Genomic_DNA"/>
</dbReference>
<dbReference type="PROSITE" id="PS01137">
    <property type="entry name" value="TATD_1"/>
    <property type="match status" value="1"/>
</dbReference>
<evidence type="ECO:0000256" key="2">
    <source>
        <dbReference type="ARBA" id="ARBA00022801"/>
    </source>
</evidence>
<protein>
    <submittedName>
        <fullName evidence="3">Hydrolase</fullName>
    </submittedName>
</protein>
<comment type="caution">
    <text evidence="3">The sequence shown here is derived from an EMBL/GenBank/DDBJ whole genome shotgun (WGS) entry which is preliminary data.</text>
</comment>
<proteinExistence type="inferred from homology"/>
<dbReference type="PANTHER" id="PTHR46124:SF3">
    <property type="entry name" value="HYDROLASE"/>
    <property type="match status" value="1"/>
</dbReference>
<dbReference type="PROSITE" id="PS01091">
    <property type="entry name" value="TATD_3"/>
    <property type="match status" value="1"/>
</dbReference>
<gene>
    <name evidence="3" type="ORF">GCM10007916_03260</name>
</gene>
<evidence type="ECO:0000256" key="1">
    <source>
        <dbReference type="ARBA" id="ARBA00009275"/>
    </source>
</evidence>
<dbReference type="PIRSF" id="PIRSF005902">
    <property type="entry name" value="DNase_TatD"/>
    <property type="match status" value="1"/>
</dbReference>
<keyword evidence="4" id="KW-1185">Reference proteome</keyword>
<dbReference type="Proteomes" id="UP001157353">
    <property type="component" value="Unassembled WGS sequence"/>
</dbReference>